<sequence length="785" mass="87076">MSRPTTSQIIALGDYLKPDFDAKSLTIPHLIGILAYHQVQYPSQHNKAKLIDIFNGEIKVNSARLRKQRLERQETLASEDGIVDGVTGVPIVPPPQFVRRSSRRLSREPSLEPTRSEPPKRRRASAEPTVGRTTRKSTVKPVPVISEESEGEEEERPDPEPHPKAGKRKGSETAGSSRRVSQKFGPGTDDSGWEDNNIFQSGAESSSPIRPPKAKTSRKSNLRKSRNSMSAPPESPTRSSPVPVFSPSQSNFNFNPAPPSAVNRPHSRPFFPKAGAVIDLWMFYDTHCLADVSAEIVLEEDEEENEQFGEDGLHGDEEEGEYEDEDDPITEDAQTVEVAQRIADGGTVVRRQAGKASSSSIPIWLRIFMTITVFVLSGIAGQYKLEAAPIGFCDAGTSSNDVLVNLQSKRLELEGCHAQHEGNDSLDACPPLPLISLPHPDTCTPCPAHAVCSRFSVRCDEGYILKPHPLSLIPYASVMADGLPGFGPIAFPPKCIDDELRKKNIGALGKRIDSTLEEVRGKRLCAGIDATKSIDGGEARMWGYRADELQDLLKKKYVRDGDKSVDEFNKLYWEAIEQLKKYGRLVESRDSEQRLYIASDHASMSWSCQAIVASRQSWAEWRRSVFGMVGLFMLGLYGKARIAVRREESRRVADLVQIALDTLRNQEMNYHIDPVTTPQPYLSSLQLRDVILQDEHSIPVRRRLWDRVERVVEGNANVRANLEELRGGEEARVWSWVGSSGLLSPAKKRASPVSVTISGDARGWASERSPRKDCLIICCNDTAGS</sequence>
<dbReference type="Pfam" id="PF09402">
    <property type="entry name" value="MSC"/>
    <property type="match status" value="1"/>
</dbReference>
<evidence type="ECO:0000256" key="1">
    <source>
        <dbReference type="ARBA" id="ARBA00004540"/>
    </source>
</evidence>
<dbReference type="Pfam" id="PF12949">
    <property type="entry name" value="HeH"/>
    <property type="match status" value="1"/>
</dbReference>
<dbReference type="PANTHER" id="PTHR47808">
    <property type="entry name" value="INNER NUCLEAR MEMBRANE PROTEIN HEH2-RELATED"/>
    <property type="match status" value="1"/>
</dbReference>
<keyword evidence="2" id="KW-0597">Phosphoprotein</keyword>
<organism evidence="10 11">
    <name type="scientific">Phellinidium pouzarii</name>
    <dbReference type="NCBI Taxonomy" id="167371"/>
    <lineage>
        <taxon>Eukaryota</taxon>
        <taxon>Fungi</taxon>
        <taxon>Dikarya</taxon>
        <taxon>Basidiomycota</taxon>
        <taxon>Agaricomycotina</taxon>
        <taxon>Agaricomycetes</taxon>
        <taxon>Hymenochaetales</taxon>
        <taxon>Hymenochaetaceae</taxon>
        <taxon>Phellinidium</taxon>
    </lineage>
</organism>
<dbReference type="InterPro" id="IPR025856">
    <property type="entry name" value="HeH/LEM_domain"/>
</dbReference>
<feature type="compositionally biased region" description="Basic residues" evidence="7">
    <location>
        <begin position="212"/>
        <end position="226"/>
    </location>
</feature>
<comment type="caution">
    <text evidence="10">The sequence shown here is derived from an EMBL/GenBank/DDBJ whole genome shotgun (WGS) entry which is preliminary data.</text>
</comment>
<dbReference type="GO" id="GO:0034399">
    <property type="term" value="C:nuclear periphery"/>
    <property type="evidence" value="ECO:0007669"/>
    <property type="project" value="TreeGrafter"/>
</dbReference>
<dbReference type="Gene3D" id="1.10.10.1180">
    <property type="entry name" value="MAN1, winged-helix domain"/>
    <property type="match status" value="1"/>
</dbReference>
<dbReference type="GO" id="GO:0005783">
    <property type="term" value="C:endoplasmic reticulum"/>
    <property type="evidence" value="ECO:0007669"/>
    <property type="project" value="TreeGrafter"/>
</dbReference>
<feature type="region of interest" description="Disordered" evidence="7">
    <location>
        <begin position="87"/>
        <end position="264"/>
    </location>
</feature>
<feature type="domain" description="Man1/Src1-like C-terminal" evidence="8">
    <location>
        <begin position="373"/>
        <end position="739"/>
    </location>
</feature>
<feature type="compositionally biased region" description="Polar residues" evidence="7">
    <location>
        <begin position="197"/>
        <end position="208"/>
    </location>
</feature>
<feature type="compositionally biased region" description="Acidic residues" evidence="7">
    <location>
        <begin position="300"/>
        <end position="309"/>
    </location>
</feature>
<evidence type="ECO:0000256" key="6">
    <source>
        <dbReference type="ARBA" id="ARBA00023242"/>
    </source>
</evidence>
<dbReference type="GO" id="GO:0005637">
    <property type="term" value="C:nuclear inner membrane"/>
    <property type="evidence" value="ECO:0007669"/>
    <property type="project" value="UniProtKB-SubCell"/>
</dbReference>
<dbReference type="EMBL" id="SGPK01000410">
    <property type="protein sequence ID" value="THH03811.1"/>
    <property type="molecule type" value="Genomic_DNA"/>
</dbReference>
<evidence type="ECO:0000256" key="4">
    <source>
        <dbReference type="ARBA" id="ARBA00022989"/>
    </source>
</evidence>
<evidence type="ECO:0000313" key="11">
    <source>
        <dbReference type="Proteomes" id="UP000308199"/>
    </source>
</evidence>
<gene>
    <name evidence="10" type="ORF">EW145_g5989</name>
</gene>
<feature type="compositionally biased region" description="Acidic residues" evidence="7">
    <location>
        <begin position="316"/>
        <end position="328"/>
    </location>
</feature>
<dbReference type="CDD" id="cd12935">
    <property type="entry name" value="LEM_like"/>
    <property type="match status" value="1"/>
</dbReference>
<feature type="compositionally biased region" description="Acidic residues" evidence="7">
    <location>
        <begin position="147"/>
        <end position="157"/>
    </location>
</feature>
<keyword evidence="6" id="KW-0539">Nucleus</keyword>
<evidence type="ECO:0000256" key="2">
    <source>
        <dbReference type="ARBA" id="ARBA00022553"/>
    </source>
</evidence>
<proteinExistence type="predicted"/>
<dbReference type="OrthoDB" id="5376590at2759"/>
<dbReference type="InterPro" id="IPR018996">
    <property type="entry name" value="Man1/Src1-like_C"/>
</dbReference>
<evidence type="ECO:0000256" key="5">
    <source>
        <dbReference type="ARBA" id="ARBA00023136"/>
    </source>
</evidence>
<dbReference type="InterPro" id="IPR044780">
    <property type="entry name" value="Heh2/Src1"/>
</dbReference>
<keyword evidence="11" id="KW-1185">Reference proteome</keyword>
<name>A0A4S4KZB7_9AGAM</name>
<keyword evidence="5" id="KW-0472">Membrane</keyword>
<keyword evidence="3" id="KW-0812">Transmembrane</keyword>
<dbReference type="PANTHER" id="PTHR47808:SF2">
    <property type="entry name" value="LEM DOMAIN-CONTAINING PROTEIN 2"/>
    <property type="match status" value="1"/>
</dbReference>
<evidence type="ECO:0000259" key="8">
    <source>
        <dbReference type="Pfam" id="PF09402"/>
    </source>
</evidence>
<feature type="compositionally biased region" description="Low complexity" evidence="7">
    <location>
        <begin position="236"/>
        <end position="250"/>
    </location>
</feature>
<protein>
    <recommendedName>
        <fullName evidence="12">Man1/Src1 C-terminal domain-containing protein</fullName>
    </recommendedName>
</protein>
<feature type="domain" description="HeH/LEM" evidence="9">
    <location>
        <begin position="22"/>
        <end position="55"/>
    </location>
</feature>
<evidence type="ECO:0008006" key="12">
    <source>
        <dbReference type="Google" id="ProtNLM"/>
    </source>
</evidence>
<reference evidence="10 11" key="1">
    <citation type="submission" date="2019-02" db="EMBL/GenBank/DDBJ databases">
        <title>Genome sequencing of the rare red list fungi Phellinidium pouzarii.</title>
        <authorList>
            <person name="Buettner E."/>
            <person name="Kellner H."/>
        </authorList>
    </citation>
    <scope>NUCLEOTIDE SEQUENCE [LARGE SCALE GENOMIC DNA]</scope>
    <source>
        <strain evidence="10 11">DSM 108285</strain>
    </source>
</reference>
<dbReference type="GO" id="GO:0003682">
    <property type="term" value="F:chromatin binding"/>
    <property type="evidence" value="ECO:0007669"/>
    <property type="project" value="InterPro"/>
</dbReference>
<dbReference type="AlphaFoldDB" id="A0A4S4KZB7"/>
<evidence type="ECO:0000256" key="3">
    <source>
        <dbReference type="ARBA" id="ARBA00022692"/>
    </source>
</evidence>
<keyword evidence="4" id="KW-1133">Transmembrane helix</keyword>
<dbReference type="InterPro" id="IPR041885">
    <property type="entry name" value="MAN1_winged_helix_dom"/>
</dbReference>
<evidence type="ECO:0000313" key="10">
    <source>
        <dbReference type="EMBL" id="THH03811.1"/>
    </source>
</evidence>
<evidence type="ECO:0000259" key="9">
    <source>
        <dbReference type="Pfam" id="PF12949"/>
    </source>
</evidence>
<comment type="subcellular location">
    <subcellularLocation>
        <location evidence="1">Nucleus inner membrane</location>
    </subcellularLocation>
</comment>
<feature type="compositionally biased region" description="Basic and acidic residues" evidence="7">
    <location>
        <begin position="105"/>
        <end position="119"/>
    </location>
</feature>
<dbReference type="GO" id="GO:0071763">
    <property type="term" value="P:nuclear membrane organization"/>
    <property type="evidence" value="ECO:0007669"/>
    <property type="project" value="TreeGrafter"/>
</dbReference>
<accession>A0A4S4KZB7</accession>
<dbReference type="Proteomes" id="UP000308199">
    <property type="component" value="Unassembled WGS sequence"/>
</dbReference>
<feature type="region of interest" description="Disordered" evidence="7">
    <location>
        <begin position="300"/>
        <end position="328"/>
    </location>
</feature>
<evidence type="ECO:0000256" key="7">
    <source>
        <dbReference type="SAM" id="MobiDB-lite"/>
    </source>
</evidence>